<accession>A0A2U3L5V1</accession>
<dbReference type="InterPro" id="IPR050764">
    <property type="entry name" value="CbbQ/NirQ/NorQ/GpvN"/>
</dbReference>
<sequence length="318" mass="35297">MAEIATAVSHKAKDLERALRRVIRGSDEVVRLALVSIFARGHLLIEGVPGVGKTTLGQALARAIDCTFQRVQFTSDMLPSDVLGISIFSAMEQEFEFKRGPIFTNVLLADEINRTTPKTQSALLEAMNEGQVTVDAHSYELPQPFLVIATQNPVEHHGTYPLPESQLDRFLLRVRMGYPDVQAEREILRSEAGSTQIAEMRPALSGADVVDMQQAVKRVRVDDSLVNYSLEIVRRTRESEFLSLGVSPRGSQALFRAAQALAFLEGRTFCTPEDFKPLVVPVFAHRVVVNSLYASTLRKSEQSDQVLREIVENVPVPV</sequence>
<dbReference type="SMART" id="SM00382">
    <property type="entry name" value="AAA"/>
    <property type="match status" value="1"/>
</dbReference>
<keyword evidence="2" id="KW-0067">ATP-binding</keyword>
<gene>
    <name evidence="5" type="ORF">SBA1_730006</name>
</gene>
<dbReference type="Pfam" id="PF07726">
    <property type="entry name" value="AAA_3"/>
    <property type="match status" value="1"/>
</dbReference>
<dbReference type="PANTHER" id="PTHR42759">
    <property type="entry name" value="MOXR FAMILY PROTEIN"/>
    <property type="match status" value="1"/>
</dbReference>
<dbReference type="InterPro" id="IPR027417">
    <property type="entry name" value="P-loop_NTPase"/>
</dbReference>
<evidence type="ECO:0000256" key="1">
    <source>
        <dbReference type="ARBA" id="ARBA00022741"/>
    </source>
</evidence>
<dbReference type="FunFam" id="3.40.50.300:FF:000640">
    <property type="entry name" value="MoxR family ATPase"/>
    <property type="match status" value="1"/>
</dbReference>
<dbReference type="CDD" id="cd00009">
    <property type="entry name" value="AAA"/>
    <property type="match status" value="1"/>
</dbReference>
<feature type="domain" description="AAA+ ATPase" evidence="4">
    <location>
        <begin position="39"/>
        <end position="180"/>
    </location>
</feature>
<evidence type="ECO:0000313" key="5">
    <source>
        <dbReference type="EMBL" id="SPF47294.1"/>
    </source>
</evidence>
<dbReference type="EMBL" id="OMOD01000170">
    <property type="protein sequence ID" value="SPF47294.1"/>
    <property type="molecule type" value="Genomic_DNA"/>
</dbReference>
<organism evidence="5 6">
    <name type="scientific">Candidatus Sulfotelmatobacter kueseliae</name>
    <dbReference type="NCBI Taxonomy" id="2042962"/>
    <lineage>
        <taxon>Bacteria</taxon>
        <taxon>Pseudomonadati</taxon>
        <taxon>Acidobacteriota</taxon>
        <taxon>Terriglobia</taxon>
        <taxon>Terriglobales</taxon>
        <taxon>Candidatus Korobacteraceae</taxon>
        <taxon>Candidatus Sulfotelmatobacter</taxon>
    </lineage>
</organism>
<dbReference type="SUPFAM" id="SSF52540">
    <property type="entry name" value="P-loop containing nucleoside triphosphate hydrolases"/>
    <property type="match status" value="1"/>
</dbReference>
<dbReference type="AlphaFoldDB" id="A0A2U3L5V1"/>
<dbReference type="GO" id="GO:0016887">
    <property type="term" value="F:ATP hydrolysis activity"/>
    <property type="evidence" value="ECO:0007669"/>
    <property type="project" value="InterPro"/>
</dbReference>
<dbReference type="InterPro" id="IPR003593">
    <property type="entry name" value="AAA+_ATPase"/>
</dbReference>
<protein>
    <recommendedName>
        <fullName evidence="4">AAA+ ATPase domain-containing protein</fullName>
    </recommendedName>
</protein>
<evidence type="ECO:0000256" key="2">
    <source>
        <dbReference type="ARBA" id="ARBA00022840"/>
    </source>
</evidence>
<reference evidence="6" key="1">
    <citation type="submission" date="2018-02" db="EMBL/GenBank/DDBJ databases">
        <authorList>
            <person name="Hausmann B."/>
        </authorList>
    </citation>
    <scope>NUCLEOTIDE SEQUENCE [LARGE SCALE GENOMIC DNA]</scope>
    <source>
        <strain evidence="6">Peat soil MAG SbA1</strain>
    </source>
</reference>
<dbReference type="Gene3D" id="3.40.50.300">
    <property type="entry name" value="P-loop containing nucleotide triphosphate hydrolases"/>
    <property type="match status" value="1"/>
</dbReference>
<evidence type="ECO:0000313" key="6">
    <source>
        <dbReference type="Proteomes" id="UP000238701"/>
    </source>
</evidence>
<keyword evidence="1" id="KW-0547">Nucleotide-binding</keyword>
<dbReference type="PANTHER" id="PTHR42759:SF5">
    <property type="entry name" value="METHANOL DEHYDROGENASE REGULATOR"/>
    <property type="match status" value="1"/>
</dbReference>
<proteinExistence type="inferred from homology"/>
<dbReference type="Pfam" id="PF17863">
    <property type="entry name" value="AAA_lid_2"/>
    <property type="match status" value="1"/>
</dbReference>
<comment type="similarity">
    <text evidence="3">Belongs to the MoxR family.</text>
</comment>
<dbReference type="InterPro" id="IPR041628">
    <property type="entry name" value="ChlI/MoxR_AAA_lid"/>
</dbReference>
<dbReference type="Gene3D" id="1.10.8.80">
    <property type="entry name" value="Magnesium chelatase subunit I, C-Terminal domain"/>
    <property type="match status" value="1"/>
</dbReference>
<evidence type="ECO:0000256" key="3">
    <source>
        <dbReference type="ARBA" id="ARBA00061607"/>
    </source>
</evidence>
<dbReference type="Proteomes" id="UP000238701">
    <property type="component" value="Unassembled WGS sequence"/>
</dbReference>
<dbReference type="PIRSF" id="PIRSF002849">
    <property type="entry name" value="AAA_ATPase_chaperone_MoxR_prd"/>
    <property type="match status" value="1"/>
</dbReference>
<dbReference type="OrthoDB" id="9808397at2"/>
<evidence type="ECO:0000259" key="4">
    <source>
        <dbReference type="SMART" id="SM00382"/>
    </source>
</evidence>
<dbReference type="InterPro" id="IPR011703">
    <property type="entry name" value="ATPase_AAA-3"/>
</dbReference>
<dbReference type="GO" id="GO:0005524">
    <property type="term" value="F:ATP binding"/>
    <property type="evidence" value="ECO:0007669"/>
    <property type="project" value="UniProtKB-KW"/>
</dbReference>
<name>A0A2U3L5V1_9BACT</name>